<accession>A0A177C7N5</accession>
<gene>
    <name evidence="1" type="ORF">CC84DRAFT_859882</name>
</gene>
<name>A0A177C7N5_9PLEO</name>
<organism evidence="1 2">
    <name type="scientific">Paraphaeosphaeria sporulosa</name>
    <dbReference type="NCBI Taxonomy" id="1460663"/>
    <lineage>
        <taxon>Eukaryota</taxon>
        <taxon>Fungi</taxon>
        <taxon>Dikarya</taxon>
        <taxon>Ascomycota</taxon>
        <taxon>Pezizomycotina</taxon>
        <taxon>Dothideomycetes</taxon>
        <taxon>Pleosporomycetidae</taxon>
        <taxon>Pleosporales</taxon>
        <taxon>Massarineae</taxon>
        <taxon>Didymosphaeriaceae</taxon>
        <taxon>Paraphaeosphaeria</taxon>
    </lineage>
</organism>
<proteinExistence type="predicted"/>
<evidence type="ECO:0000313" key="2">
    <source>
        <dbReference type="Proteomes" id="UP000077069"/>
    </source>
</evidence>
<reference evidence="1 2" key="1">
    <citation type="submission" date="2016-05" db="EMBL/GenBank/DDBJ databases">
        <title>Comparative analysis of secretome profiles of manganese(II)-oxidizing ascomycete fungi.</title>
        <authorList>
            <consortium name="DOE Joint Genome Institute"/>
            <person name="Zeiner C.A."/>
            <person name="Purvine S.O."/>
            <person name="Zink E.M."/>
            <person name="Wu S."/>
            <person name="Pasa-Tolic L."/>
            <person name="Chaput D.L."/>
            <person name="Haridas S."/>
            <person name="Grigoriev I.V."/>
            <person name="Santelli C.M."/>
            <person name="Hansel C.M."/>
        </authorList>
    </citation>
    <scope>NUCLEOTIDE SEQUENCE [LARGE SCALE GENOMIC DNA]</scope>
    <source>
        <strain evidence="1 2">AP3s5-JAC2a</strain>
    </source>
</reference>
<dbReference type="EMBL" id="KV441554">
    <property type="protein sequence ID" value="OAG03565.1"/>
    <property type="molecule type" value="Genomic_DNA"/>
</dbReference>
<protein>
    <submittedName>
        <fullName evidence="1">Uncharacterized protein</fullName>
    </submittedName>
</protein>
<dbReference type="GeneID" id="28771135"/>
<dbReference type="RefSeq" id="XP_018033930.1">
    <property type="nucleotide sequence ID" value="XM_018187649.1"/>
</dbReference>
<sequence length="98" mass="10987">MIGLSSVLRCPPSTDRITAHQSHQLSKRRHQCEVSPLGPLFVLCLSVISTSRCVQHILWSSNIKYLFSASTQFFPSPRPQCCLMNAKAVYNRTCPHAT</sequence>
<dbReference type="Proteomes" id="UP000077069">
    <property type="component" value="Unassembled WGS sequence"/>
</dbReference>
<dbReference type="InParanoid" id="A0A177C7N5"/>
<evidence type="ECO:0000313" key="1">
    <source>
        <dbReference type="EMBL" id="OAG03565.1"/>
    </source>
</evidence>
<keyword evidence="2" id="KW-1185">Reference proteome</keyword>
<dbReference type="AlphaFoldDB" id="A0A177C7N5"/>